<evidence type="ECO:0000256" key="1">
    <source>
        <dbReference type="ARBA" id="ARBA00007198"/>
    </source>
</evidence>
<evidence type="ECO:0000256" key="2">
    <source>
        <dbReference type="PROSITE-ProRule" id="PRU01282"/>
    </source>
</evidence>
<dbReference type="AlphaFoldDB" id="A0A1R3X3I1"/>
<dbReference type="PANTHER" id="PTHR30041:SF8">
    <property type="entry name" value="PROTEIN YFFB"/>
    <property type="match status" value="1"/>
</dbReference>
<reference evidence="3 4" key="1">
    <citation type="submission" date="2017-01" db="EMBL/GenBank/DDBJ databases">
        <authorList>
            <person name="Mah S.A."/>
            <person name="Swanson W.J."/>
            <person name="Moy G.W."/>
            <person name="Vacquier V.D."/>
        </authorList>
    </citation>
    <scope>NUCLEOTIDE SEQUENCE [LARGE SCALE GENOMIC DNA]</scope>
    <source>
        <strain evidence="3 4">DSM 21219</strain>
    </source>
</reference>
<dbReference type="SUPFAM" id="SSF52833">
    <property type="entry name" value="Thioredoxin-like"/>
    <property type="match status" value="1"/>
</dbReference>
<proteinExistence type="inferred from homology"/>
<name>A0A1R3X3I1_9RHOB</name>
<evidence type="ECO:0000313" key="3">
    <source>
        <dbReference type="EMBL" id="SIT85126.1"/>
    </source>
</evidence>
<comment type="similarity">
    <text evidence="1 2">Belongs to the ArsC family.</text>
</comment>
<evidence type="ECO:0000313" key="4">
    <source>
        <dbReference type="Proteomes" id="UP000192455"/>
    </source>
</evidence>
<gene>
    <name evidence="3" type="ORF">SAMN05421849_2255</name>
</gene>
<sequence>MKYAMTRPEMTLYGLKNCDSCRRARRELPDSELIDLREHPLPEPLLQAAYAQFGEALLNRRSTTWRSLDSDERGRPVLDLLRAHPTLMKRPLIRRGEDLCLGWDAAARAALGID</sequence>
<protein>
    <submittedName>
        <fullName evidence="3">Arsenate reductase</fullName>
    </submittedName>
</protein>
<dbReference type="STRING" id="515897.SAMN05421849_2255"/>
<accession>A0A1R3X3I1</accession>
<dbReference type="PANTHER" id="PTHR30041">
    <property type="entry name" value="ARSENATE REDUCTASE"/>
    <property type="match status" value="1"/>
</dbReference>
<dbReference type="PROSITE" id="PS51353">
    <property type="entry name" value="ARSC"/>
    <property type="match status" value="1"/>
</dbReference>
<dbReference type="EMBL" id="FTPS01000001">
    <property type="protein sequence ID" value="SIT85126.1"/>
    <property type="molecule type" value="Genomic_DNA"/>
</dbReference>
<dbReference type="Proteomes" id="UP000192455">
    <property type="component" value="Unassembled WGS sequence"/>
</dbReference>
<dbReference type="InterPro" id="IPR006660">
    <property type="entry name" value="Arsenate_reductase-like"/>
</dbReference>
<dbReference type="Pfam" id="PF03960">
    <property type="entry name" value="ArsC"/>
    <property type="match status" value="1"/>
</dbReference>
<organism evidence="3 4">
    <name type="scientific">Pontibaca methylaminivorans</name>
    <dbReference type="NCBI Taxonomy" id="515897"/>
    <lineage>
        <taxon>Bacteria</taxon>
        <taxon>Pseudomonadati</taxon>
        <taxon>Pseudomonadota</taxon>
        <taxon>Alphaproteobacteria</taxon>
        <taxon>Rhodobacterales</taxon>
        <taxon>Roseobacteraceae</taxon>
        <taxon>Pontibaca</taxon>
    </lineage>
</organism>
<dbReference type="InterPro" id="IPR036249">
    <property type="entry name" value="Thioredoxin-like_sf"/>
</dbReference>
<keyword evidence="4" id="KW-1185">Reference proteome</keyword>
<dbReference type="Gene3D" id="3.40.30.10">
    <property type="entry name" value="Glutaredoxin"/>
    <property type="match status" value="1"/>
</dbReference>